<comment type="caution">
    <text evidence="9">The sequence shown here is derived from an EMBL/GenBank/DDBJ whole genome shotgun (WGS) entry which is preliminary data.</text>
</comment>
<proteinExistence type="predicted"/>
<evidence type="ECO:0000313" key="9">
    <source>
        <dbReference type="EMBL" id="KAK8597106.1"/>
    </source>
</evidence>
<keyword evidence="4" id="KW-0653">Protein transport</keyword>
<keyword evidence="3 7" id="KW-0812">Transmembrane</keyword>
<gene>
    <name evidence="9" type="ORF">V6N12_065582</name>
</gene>
<reference evidence="9 10" key="1">
    <citation type="journal article" date="2024" name="G3 (Bethesda)">
        <title>Genome assembly of Hibiscus sabdariffa L. provides insights into metabolisms of medicinal natural products.</title>
        <authorList>
            <person name="Kim T."/>
        </authorList>
    </citation>
    <scope>NUCLEOTIDE SEQUENCE [LARGE SCALE GENOMIC DNA]</scope>
    <source>
        <strain evidence="9">TK-2024</strain>
        <tissue evidence="9">Old leaves</tissue>
    </source>
</reference>
<accession>A0ABR2G954</accession>
<comment type="subcellular location">
    <subcellularLocation>
        <location evidence="1">Golgi apparatus membrane</location>
        <topology evidence="1">Single-pass membrane protein</topology>
    </subcellularLocation>
</comment>
<sequence>MNQERVCRSLASDINCSYCGATTEDSLHVLQDYTAAIAIWSIVIKPELLGCFMNPFWFVVIDWSQKLLPATCSAMAFPIGSVRVQHGMRRWISPPHGWVTCNADGSFRAATAYFASFLSFVSMASTSNRTGGDSFYGGAAPYRSREGLSTRPVASSDEIQLRIDPMHGDLDDEISGLRSQVKQLRNVAQEIGSEAKVQKDFLDQLQMTMIKAQAGVKNNIRKLNKSIIKNGSNHIVHVVLFALFCFFVVYMWSKLSRR</sequence>
<dbReference type="PROSITE" id="PS50192">
    <property type="entry name" value="T_SNARE"/>
    <property type="match status" value="1"/>
</dbReference>
<keyword evidence="2" id="KW-0813">Transport</keyword>
<evidence type="ECO:0000256" key="2">
    <source>
        <dbReference type="ARBA" id="ARBA00022448"/>
    </source>
</evidence>
<keyword evidence="6 7" id="KW-0472">Membrane</keyword>
<evidence type="ECO:0000259" key="8">
    <source>
        <dbReference type="PROSITE" id="PS50192"/>
    </source>
</evidence>
<feature type="transmembrane region" description="Helical" evidence="7">
    <location>
        <begin position="234"/>
        <end position="252"/>
    </location>
</feature>
<dbReference type="Gene3D" id="1.20.5.110">
    <property type="match status" value="1"/>
</dbReference>
<dbReference type="Proteomes" id="UP001472677">
    <property type="component" value="Unassembled WGS sequence"/>
</dbReference>
<evidence type="ECO:0000313" key="10">
    <source>
        <dbReference type="Proteomes" id="UP001472677"/>
    </source>
</evidence>
<dbReference type="InterPro" id="IPR000727">
    <property type="entry name" value="T_SNARE_dom"/>
</dbReference>
<evidence type="ECO:0000256" key="1">
    <source>
        <dbReference type="ARBA" id="ARBA00004194"/>
    </source>
</evidence>
<keyword evidence="10" id="KW-1185">Reference proteome</keyword>
<evidence type="ECO:0000256" key="6">
    <source>
        <dbReference type="ARBA" id="ARBA00023136"/>
    </source>
</evidence>
<feature type="domain" description="T-SNARE coiled-coil homology" evidence="8">
    <location>
        <begin position="164"/>
        <end position="226"/>
    </location>
</feature>
<dbReference type="CDD" id="cd15841">
    <property type="entry name" value="SNARE_Qc"/>
    <property type="match status" value="1"/>
</dbReference>
<name>A0ABR2G954_9ROSI</name>
<organism evidence="9 10">
    <name type="scientific">Hibiscus sabdariffa</name>
    <name type="common">roselle</name>
    <dbReference type="NCBI Taxonomy" id="183260"/>
    <lineage>
        <taxon>Eukaryota</taxon>
        <taxon>Viridiplantae</taxon>
        <taxon>Streptophyta</taxon>
        <taxon>Embryophyta</taxon>
        <taxon>Tracheophyta</taxon>
        <taxon>Spermatophyta</taxon>
        <taxon>Magnoliopsida</taxon>
        <taxon>eudicotyledons</taxon>
        <taxon>Gunneridae</taxon>
        <taxon>Pentapetalae</taxon>
        <taxon>rosids</taxon>
        <taxon>malvids</taxon>
        <taxon>Malvales</taxon>
        <taxon>Malvaceae</taxon>
        <taxon>Malvoideae</taxon>
        <taxon>Hibiscus</taxon>
    </lineage>
</organism>
<evidence type="ECO:0000256" key="7">
    <source>
        <dbReference type="SAM" id="Phobius"/>
    </source>
</evidence>
<evidence type="ECO:0000256" key="5">
    <source>
        <dbReference type="ARBA" id="ARBA00022989"/>
    </source>
</evidence>
<evidence type="ECO:0000256" key="3">
    <source>
        <dbReference type="ARBA" id="ARBA00022692"/>
    </source>
</evidence>
<dbReference type="SUPFAM" id="SSF58038">
    <property type="entry name" value="SNARE fusion complex"/>
    <property type="match status" value="1"/>
</dbReference>
<protein>
    <recommendedName>
        <fullName evidence="8">t-SNARE coiled-coil homology domain-containing protein</fullName>
    </recommendedName>
</protein>
<dbReference type="PANTHER" id="PTHR12791">
    <property type="entry name" value="GOLGI SNARE BET1-RELATED"/>
    <property type="match status" value="1"/>
</dbReference>
<dbReference type="EMBL" id="JBBPBM010000002">
    <property type="protein sequence ID" value="KAK8597106.1"/>
    <property type="molecule type" value="Genomic_DNA"/>
</dbReference>
<evidence type="ECO:0000256" key="4">
    <source>
        <dbReference type="ARBA" id="ARBA00022927"/>
    </source>
</evidence>
<keyword evidence="5 7" id="KW-1133">Transmembrane helix</keyword>